<organism evidence="15 16">
    <name type="scientific">Kineobactrum sediminis</name>
    <dbReference type="NCBI Taxonomy" id="1905677"/>
    <lineage>
        <taxon>Bacteria</taxon>
        <taxon>Pseudomonadati</taxon>
        <taxon>Pseudomonadota</taxon>
        <taxon>Gammaproteobacteria</taxon>
        <taxon>Cellvibrionales</taxon>
        <taxon>Halieaceae</taxon>
        <taxon>Kineobactrum</taxon>
    </lineage>
</organism>
<dbReference type="AlphaFoldDB" id="A0A2N5Y4B4"/>
<evidence type="ECO:0000256" key="8">
    <source>
        <dbReference type="ARBA" id="ARBA00022597"/>
    </source>
</evidence>
<comment type="similarity">
    <text evidence="4">Belongs to the PEP-utilizing enzyme family.</text>
</comment>
<dbReference type="SUPFAM" id="SSF51621">
    <property type="entry name" value="Phosphoenolpyruvate/pyruvate domain"/>
    <property type="match status" value="1"/>
</dbReference>
<sequence>MVIILQKVYWQRPATIADTSGFGCNAIPPRAIPGLPLMNKLLELTRIVQAAAQADQTEVQVKLIVEAIHRAIAVDVCTLYIAAADGSMVLAATHGLSQAAVGRSLPPGRGLVGLVAQSRHPVNIADAAAHPDFSYLPEAREEEFRSFCGVPVVRAGAVIGVLVVQSSEGRLMSEEEQAFLVTLSTQLALVLPLEPMDGAVATTTTRRVRGVKGSPGTGLGNAWICDSVDLYSVPDRACDDPAASIREWHQLLATVSADVEAEREALGEELADGVGAVFAAYQMLLNDPGLRLGVEQAIANGQWLPGALRQVVHHYAEAFLAIEDPYLRARHEDLRHLGNKLYQAWSGAPEHMPAEDHGPLVLVGARVSISDIAGCDPQRLVGIVCYEGSSLSHTAVLANALGVPAVMGTGKLKGVENGSALIVDGNVGQVILYPTPSVRGEFERLQQAEQVLRSELAELRNLPATTTDGERVRLFANTGLLADISPGLANGAEGIGLYRTEMPFMISDTFPSEEEQLHIYTQVLAAYPGRPVYMRILDIGGDKPLPYFPIREENPALGWRGIRFCLDNSSLLMTQVRAMLRAAGTGEELHILLPMVSNTGEITAFRNILTDALQQLAEEKIPVRRPLVGIMVEVPAAISLLPMWADKLDFISIGSNDLSQYLLALDRNNTRVAGAYDHIHPAVLHEIARIAAVARQIGLPLSLCGEMASDPAAVVFLLGTGIRTLSMSASKLPGIKWLLRSISAADAATLAQQALTLDNSTAIRTLLEEALQQRGLARLLGAE</sequence>
<keyword evidence="10" id="KW-0598">Phosphotransferase system</keyword>
<comment type="subcellular location">
    <subcellularLocation>
        <location evidence="3">Cytoplasm</location>
    </subcellularLocation>
</comment>
<dbReference type="InterPro" id="IPR000121">
    <property type="entry name" value="PEP_util_C"/>
</dbReference>
<evidence type="ECO:0000256" key="10">
    <source>
        <dbReference type="ARBA" id="ARBA00022683"/>
    </source>
</evidence>
<evidence type="ECO:0000256" key="12">
    <source>
        <dbReference type="ARBA" id="ARBA00022777"/>
    </source>
</evidence>
<name>A0A2N5Y4B4_9GAMM</name>
<dbReference type="InterPro" id="IPR036618">
    <property type="entry name" value="PtsI_HPr-bd_sf"/>
</dbReference>
<dbReference type="InterPro" id="IPR023151">
    <property type="entry name" value="PEP_util_CS"/>
</dbReference>
<dbReference type="PANTHER" id="PTHR46244:SF1">
    <property type="entry name" value="PHOSPHOENOLPYRUVATE-DEPENDENT PHOSPHOTRANSFERASE SYSTEM"/>
    <property type="match status" value="1"/>
</dbReference>
<protein>
    <recommendedName>
        <fullName evidence="5">phosphoenolpyruvate--protein phosphotransferase</fullName>
        <ecNumber evidence="5">2.7.3.9</ecNumber>
    </recommendedName>
</protein>
<dbReference type="PANTHER" id="PTHR46244">
    <property type="entry name" value="PHOSPHOENOLPYRUVATE-PROTEIN PHOSPHOTRANSFERASE"/>
    <property type="match status" value="1"/>
</dbReference>
<evidence type="ECO:0000256" key="2">
    <source>
        <dbReference type="ARBA" id="ARBA00001946"/>
    </source>
</evidence>
<evidence type="ECO:0000256" key="7">
    <source>
        <dbReference type="ARBA" id="ARBA00022490"/>
    </source>
</evidence>
<keyword evidence="13" id="KW-0460">Magnesium</keyword>
<comment type="caution">
    <text evidence="15">The sequence shown here is derived from an EMBL/GenBank/DDBJ whole genome shotgun (WGS) entry which is preliminary data.</text>
</comment>
<accession>A0A2N5Y4B4</accession>
<dbReference type="InterPro" id="IPR050499">
    <property type="entry name" value="PEP-utilizing_PTS_enzyme"/>
</dbReference>
<dbReference type="Pfam" id="PF02896">
    <property type="entry name" value="PEP-utilizers_C"/>
    <property type="match status" value="1"/>
</dbReference>
<proteinExistence type="inferred from homology"/>
<dbReference type="GO" id="GO:0009401">
    <property type="term" value="P:phosphoenolpyruvate-dependent sugar phosphotransferase system"/>
    <property type="evidence" value="ECO:0007669"/>
    <property type="project" value="UniProtKB-KW"/>
</dbReference>
<dbReference type="Pfam" id="PF05524">
    <property type="entry name" value="PEP-utilisers_N"/>
    <property type="match status" value="1"/>
</dbReference>
<evidence type="ECO:0000256" key="1">
    <source>
        <dbReference type="ARBA" id="ARBA00000683"/>
    </source>
</evidence>
<dbReference type="Gene3D" id="3.30.450.40">
    <property type="match status" value="1"/>
</dbReference>
<dbReference type="InterPro" id="IPR008731">
    <property type="entry name" value="PTS_EIN"/>
</dbReference>
<dbReference type="SUPFAM" id="SSF52009">
    <property type="entry name" value="Phosphohistidine domain"/>
    <property type="match status" value="1"/>
</dbReference>
<keyword evidence="11" id="KW-0479">Metal-binding</keyword>
<dbReference type="GO" id="GO:0016301">
    <property type="term" value="F:kinase activity"/>
    <property type="evidence" value="ECO:0007669"/>
    <property type="project" value="UniProtKB-KW"/>
</dbReference>
<keyword evidence="8" id="KW-0762">Sugar transport</keyword>
<reference evidence="16" key="1">
    <citation type="submission" date="2017-11" db="EMBL/GenBank/DDBJ databases">
        <title>The draft genome sequence of Chromatocurvus sp. F02.</title>
        <authorList>
            <person name="Du Z.-J."/>
            <person name="Chang Y.-Q."/>
        </authorList>
    </citation>
    <scope>NUCLEOTIDE SEQUENCE [LARGE SCALE GENOMIC DNA]</scope>
    <source>
        <strain evidence="16">F02</strain>
    </source>
</reference>
<keyword evidence="9 15" id="KW-0808">Transferase</keyword>
<evidence type="ECO:0000256" key="4">
    <source>
        <dbReference type="ARBA" id="ARBA00007837"/>
    </source>
</evidence>
<dbReference type="InterPro" id="IPR029016">
    <property type="entry name" value="GAF-like_dom_sf"/>
</dbReference>
<evidence type="ECO:0000313" key="16">
    <source>
        <dbReference type="Proteomes" id="UP000234845"/>
    </source>
</evidence>
<dbReference type="NCBIfam" id="TIGR01417">
    <property type="entry name" value="PTS_I_fam"/>
    <property type="match status" value="1"/>
</dbReference>
<comment type="cofactor">
    <cofactor evidence="2">
        <name>Mg(2+)</name>
        <dbReference type="ChEBI" id="CHEBI:18420"/>
    </cofactor>
</comment>
<keyword evidence="12" id="KW-0418">Kinase</keyword>
<dbReference type="InterPro" id="IPR008279">
    <property type="entry name" value="PEP-util_enz_mobile_dom"/>
</dbReference>
<dbReference type="GO" id="GO:0005737">
    <property type="term" value="C:cytoplasm"/>
    <property type="evidence" value="ECO:0007669"/>
    <property type="project" value="UniProtKB-SubCell"/>
</dbReference>
<dbReference type="InterPro" id="IPR003018">
    <property type="entry name" value="GAF"/>
</dbReference>
<comment type="catalytic activity">
    <reaction evidence="1">
        <text>L-histidyl-[protein] + phosphoenolpyruvate = N(pros)-phospho-L-histidyl-[protein] + pyruvate</text>
        <dbReference type="Rhea" id="RHEA:23880"/>
        <dbReference type="Rhea" id="RHEA-COMP:9745"/>
        <dbReference type="Rhea" id="RHEA-COMP:9746"/>
        <dbReference type="ChEBI" id="CHEBI:15361"/>
        <dbReference type="ChEBI" id="CHEBI:29979"/>
        <dbReference type="ChEBI" id="CHEBI:58702"/>
        <dbReference type="ChEBI" id="CHEBI:64837"/>
        <dbReference type="EC" id="2.7.3.9"/>
    </reaction>
</comment>
<dbReference type="InterPro" id="IPR040442">
    <property type="entry name" value="Pyrv_kinase-like_dom_sf"/>
</dbReference>
<dbReference type="Pfam" id="PF01590">
    <property type="entry name" value="GAF"/>
    <property type="match status" value="1"/>
</dbReference>
<dbReference type="GO" id="GO:0008965">
    <property type="term" value="F:phosphoenolpyruvate-protein phosphotransferase activity"/>
    <property type="evidence" value="ECO:0007669"/>
    <property type="project" value="UniProtKB-EC"/>
</dbReference>
<feature type="domain" description="GAF" evidence="14">
    <location>
        <begin position="56"/>
        <end position="201"/>
    </location>
</feature>
<dbReference type="SMART" id="SM00065">
    <property type="entry name" value="GAF"/>
    <property type="match status" value="1"/>
</dbReference>
<dbReference type="EC" id="2.7.3.9" evidence="5"/>
<dbReference type="Pfam" id="PF00391">
    <property type="entry name" value="PEP-utilizers"/>
    <property type="match status" value="1"/>
</dbReference>
<dbReference type="GO" id="GO:0046872">
    <property type="term" value="F:metal ion binding"/>
    <property type="evidence" value="ECO:0007669"/>
    <property type="project" value="UniProtKB-KW"/>
</dbReference>
<evidence type="ECO:0000256" key="9">
    <source>
        <dbReference type="ARBA" id="ARBA00022679"/>
    </source>
</evidence>
<gene>
    <name evidence="15" type="ORF">CWI75_07360</name>
</gene>
<dbReference type="SUPFAM" id="SSF47831">
    <property type="entry name" value="Enzyme I of the PEP:sugar phosphotransferase system HPr-binding (sub)domain"/>
    <property type="match status" value="1"/>
</dbReference>
<evidence type="ECO:0000256" key="13">
    <source>
        <dbReference type="ARBA" id="ARBA00022842"/>
    </source>
</evidence>
<evidence type="ECO:0000256" key="3">
    <source>
        <dbReference type="ARBA" id="ARBA00004496"/>
    </source>
</evidence>
<dbReference type="Gene3D" id="1.10.274.10">
    <property type="entry name" value="PtsI, HPr-binding domain"/>
    <property type="match status" value="1"/>
</dbReference>
<dbReference type="InterPro" id="IPR006318">
    <property type="entry name" value="PTS_EI-like"/>
</dbReference>
<dbReference type="PRINTS" id="PR01736">
    <property type="entry name" value="PHPHTRNFRASE"/>
</dbReference>
<evidence type="ECO:0000313" key="15">
    <source>
        <dbReference type="EMBL" id="PLW83222.1"/>
    </source>
</evidence>
<dbReference type="Gene3D" id="3.20.20.60">
    <property type="entry name" value="Phosphoenolpyruvate-binding domains"/>
    <property type="match status" value="1"/>
</dbReference>
<keyword evidence="15" id="KW-0670">Pyruvate</keyword>
<dbReference type="PROSITE" id="PS00742">
    <property type="entry name" value="PEP_ENZYMES_2"/>
    <property type="match status" value="1"/>
</dbReference>
<keyword evidence="16" id="KW-1185">Reference proteome</keyword>
<evidence type="ECO:0000256" key="5">
    <source>
        <dbReference type="ARBA" id="ARBA00012232"/>
    </source>
</evidence>
<dbReference type="Gene3D" id="3.50.30.10">
    <property type="entry name" value="Phosphohistidine domain"/>
    <property type="match status" value="1"/>
</dbReference>
<dbReference type="NCBIfam" id="NF008283">
    <property type="entry name" value="PRK11061.1"/>
    <property type="match status" value="1"/>
</dbReference>
<dbReference type="SUPFAM" id="SSF55781">
    <property type="entry name" value="GAF domain-like"/>
    <property type="match status" value="1"/>
</dbReference>
<evidence type="ECO:0000256" key="11">
    <source>
        <dbReference type="ARBA" id="ARBA00022723"/>
    </source>
</evidence>
<keyword evidence="6" id="KW-0813">Transport</keyword>
<keyword evidence="7" id="KW-0963">Cytoplasm</keyword>
<dbReference type="InterPro" id="IPR036637">
    <property type="entry name" value="Phosphohistidine_dom_sf"/>
</dbReference>
<dbReference type="EMBL" id="PKLZ01000003">
    <property type="protein sequence ID" value="PLW83222.1"/>
    <property type="molecule type" value="Genomic_DNA"/>
</dbReference>
<dbReference type="InterPro" id="IPR015813">
    <property type="entry name" value="Pyrv/PenolPyrv_kinase-like_dom"/>
</dbReference>
<evidence type="ECO:0000259" key="14">
    <source>
        <dbReference type="SMART" id="SM00065"/>
    </source>
</evidence>
<evidence type="ECO:0000256" key="6">
    <source>
        <dbReference type="ARBA" id="ARBA00022448"/>
    </source>
</evidence>
<dbReference type="Proteomes" id="UP000234845">
    <property type="component" value="Unassembled WGS sequence"/>
</dbReference>